<dbReference type="Gene3D" id="6.20.50.80">
    <property type="match status" value="1"/>
</dbReference>
<dbReference type="PANTHER" id="PTHR19376:SF37">
    <property type="entry name" value="DNA-DIRECTED RNA POLYMERASE II SUBUNIT RPB1"/>
    <property type="match status" value="1"/>
</dbReference>
<dbReference type="InterPro" id="IPR045867">
    <property type="entry name" value="DNA-dir_RpoC_beta_prime"/>
</dbReference>
<protein>
    <recommendedName>
        <fullName evidence="7">DNA-directed RNA polymerase subunit</fullName>
        <ecNumber evidence="7">2.7.7.6</ecNumber>
    </recommendedName>
</protein>
<gene>
    <name evidence="9" type="primary">rpb1</name>
</gene>
<dbReference type="GO" id="GO:0003677">
    <property type="term" value="F:DNA binding"/>
    <property type="evidence" value="ECO:0007669"/>
    <property type="project" value="InterPro"/>
</dbReference>
<dbReference type="Pfam" id="PF05000">
    <property type="entry name" value="RNA_pol_Rpb1_4"/>
    <property type="match status" value="1"/>
</dbReference>
<dbReference type="CDD" id="cd02733">
    <property type="entry name" value="RNAP_II_RPB1_N"/>
    <property type="match status" value="1"/>
</dbReference>
<comment type="similarity">
    <text evidence="1 7">Belongs to the RNA polymerase beta' chain family.</text>
</comment>
<dbReference type="Pfam" id="PF04992">
    <property type="entry name" value="RNA_pol_Rpb1_6"/>
    <property type="match status" value="1"/>
</dbReference>
<dbReference type="FunFam" id="2.40.40.20:FF:000019">
    <property type="entry name" value="DNA-directed RNA polymerase II subunit RPB1"/>
    <property type="match status" value="1"/>
</dbReference>
<dbReference type="InterPro" id="IPR007081">
    <property type="entry name" value="RNA_pol_Rpb1_5"/>
</dbReference>
<evidence type="ECO:0000256" key="6">
    <source>
        <dbReference type="ARBA" id="ARBA00048552"/>
    </source>
</evidence>
<evidence type="ECO:0000256" key="5">
    <source>
        <dbReference type="ARBA" id="ARBA00023163"/>
    </source>
</evidence>
<keyword evidence="2 7" id="KW-0240">DNA-directed RNA polymerase</keyword>
<comment type="catalytic activity">
    <reaction evidence="6 7">
        <text>RNA(n) + a ribonucleoside 5'-triphosphate = RNA(n+1) + diphosphate</text>
        <dbReference type="Rhea" id="RHEA:21248"/>
        <dbReference type="Rhea" id="RHEA-COMP:14527"/>
        <dbReference type="Rhea" id="RHEA-COMP:17342"/>
        <dbReference type="ChEBI" id="CHEBI:33019"/>
        <dbReference type="ChEBI" id="CHEBI:61557"/>
        <dbReference type="ChEBI" id="CHEBI:140395"/>
        <dbReference type="EC" id="2.7.7.6"/>
    </reaction>
</comment>
<evidence type="ECO:0000256" key="7">
    <source>
        <dbReference type="RuleBase" id="RU004279"/>
    </source>
</evidence>
<evidence type="ECO:0000259" key="8">
    <source>
        <dbReference type="SMART" id="SM00663"/>
    </source>
</evidence>
<dbReference type="SMART" id="SM00663">
    <property type="entry name" value="RPOLA_N"/>
    <property type="match status" value="1"/>
</dbReference>
<dbReference type="Pfam" id="PF00623">
    <property type="entry name" value="RNA_pol_Rpb1_2"/>
    <property type="match status" value="1"/>
</dbReference>
<dbReference type="Pfam" id="PF04997">
    <property type="entry name" value="RNA_pol_Rpb1_1"/>
    <property type="match status" value="1"/>
</dbReference>
<dbReference type="InterPro" id="IPR007066">
    <property type="entry name" value="RNA_pol_Rpb1_3"/>
</dbReference>
<dbReference type="Pfam" id="PF04998">
    <property type="entry name" value="RNA_pol_Rpb1_5"/>
    <property type="match status" value="1"/>
</dbReference>
<dbReference type="AlphaFoldDB" id="Q9BI28"/>
<dbReference type="GO" id="GO:0006351">
    <property type="term" value="P:DNA-templated transcription"/>
    <property type="evidence" value="ECO:0007669"/>
    <property type="project" value="InterPro"/>
</dbReference>
<evidence type="ECO:0000256" key="4">
    <source>
        <dbReference type="ARBA" id="ARBA00022695"/>
    </source>
</evidence>
<dbReference type="PANTHER" id="PTHR19376">
    <property type="entry name" value="DNA-DIRECTED RNA POLYMERASE"/>
    <property type="match status" value="1"/>
</dbReference>
<dbReference type="Gene3D" id="1.10.274.100">
    <property type="entry name" value="RNA polymerase Rpb1, domain 3"/>
    <property type="match status" value="1"/>
</dbReference>
<keyword evidence="5 7" id="KW-0804">Transcription</keyword>
<feature type="non-terminal residue" evidence="9">
    <location>
        <position position="1"/>
    </location>
</feature>
<dbReference type="Gene3D" id="3.30.1490.180">
    <property type="entry name" value="RNA polymerase ii"/>
    <property type="match status" value="1"/>
</dbReference>
<dbReference type="Gene3D" id="6.10.250.2940">
    <property type="match status" value="1"/>
</dbReference>
<dbReference type="InterPro" id="IPR042102">
    <property type="entry name" value="RNA_pol_Rpb1_3_sf"/>
</dbReference>
<dbReference type="InterPro" id="IPR006592">
    <property type="entry name" value="RNA_pol_N"/>
</dbReference>
<dbReference type="InterPro" id="IPR007080">
    <property type="entry name" value="RNA_pol_Rpb1_1"/>
</dbReference>
<dbReference type="InterPro" id="IPR007075">
    <property type="entry name" value="RNA_pol_Rpb1_6"/>
</dbReference>
<evidence type="ECO:0000256" key="2">
    <source>
        <dbReference type="ARBA" id="ARBA00022478"/>
    </source>
</evidence>
<sequence length="982" mass="110962">GHMELSKPMFHVGYLTKIKKTLECVCFYCSKIKISKNKLDEGLEHCWTALKFKNICEGEVTSEGKTGCGNKQPSIKKEGLNLIAFMKEDEYNEGKVVLNGERVYNILKKIPEEDYRFLGFHPEFCKPEWMILCAIIVPPPAVRPSIVLNGYLRGEDDLTHKLADIVSPMPIFKKYEQEVLPGHIVRDYEQLLQFHLATLIDNDIVAATALQKNGRPLKASAHVLKERGRIRGNLMGKRVDFSARSVISPDPNISVQEVGVPVGIAKVHTFPEKVNSFNIDYLQELVDRGPNEHPGANYLIRSDGQRIDLNFNRHELKLEKGFIVERHMQNNDEVLFNRQPSLHKMSMMGHRAKIMQGKTFRLNLSATSPYNADFDGDEMNLHMPQSYPSKSELCSLTSVSKQIVSPQSNKPVIGIVQDTLVGAFLFTIRDSFFKRAEAMSLLYNLNVFGKKNQDFIDFMKPTILEPVELWTGKQIFSAILPRIFYDRQANVGIDQDISDRLNENKEWNTMNCTDSRTIIKNGVLLAGRIDVVSMGTKQGGIIQIIYNDCGSNAALNFIDSIQRLINYFLLHISSFSIGIGDCIADSRTLDVCRKTVKKAMDEADDIITITKRNELDKLPGMSLSATFESKVNVILNKARNIPTISDETSERTGKKSFRSNLISPNNNMKSMVLSGSKGSYINISQITTCMGQQNVEGKRIPFGFNERSLPHFYKYDYTARSRGFVQNSYISGMWPDEFFFHAMGGGEGIIDTSIKTAETGYIQRRLVKALEDATAQHDYSVRNGSGDIYQFKYGDDSFDATHLENISLDLADFKDKYFIDMFGDENYAIKPSQVSSDVYEMMRDDLDLQKLLDAEYEYLYTNRALMSGFYSSPVNIGRILSNKIYLKNHELTVENSKNNRTISPYVILSSLDAAMTGNKKLDYYIRISLNIKFVLLNLSLANFNGILDEIALKIMKSRVNANEMVGTLAAQSVGEPATQMTL</sequence>
<evidence type="ECO:0000256" key="3">
    <source>
        <dbReference type="ARBA" id="ARBA00022679"/>
    </source>
</evidence>
<proteinExistence type="inferred from homology"/>
<dbReference type="GO" id="GO:0005665">
    <property type="term" value="C:RNA polymerase II, core complex"/>
    <property type="evidence" value="ECO:0007669"/>
    <property type="project" value="TreeGrafter"/>
</dbReference>
<dbReference type="EC" id="2.7.7.6" evidence="7"/>
<dbReference type="EMBL" id="AJ278949">
    <property type="protein sequence ID" value="CAC33855.1"/>
    <property type="molecule type" value="Genomic_DNA"/>
</dbReference>
<dbReference type="InterPro" id="IPR007083">
    <property type="entry name" value="RNA_pol_Rpb1_4"/>
</dbReference>
<dbReference type="InterPro" id="IPR000722">
    <property type="entry name" value="RNA_pol_asu"/>
</dbReference>
<reference evidence="9" key="1">
    <citation type="submission" date="2000-09" db="EMBL/GenBank/DDBJ databases">
        <title>Relationships of Microsporidian Genera, with Emphasis on the Polysporous Genera, Revealed by Sequences of the Largest Subunit of RNA Polymerase II (RPB1).</title>
        <authorList>
            <person name="Cheney S.A."/>
            <person name="Lafranchi-Tristem N.J."/>
            <person name="Bourges D."/>
            <person name="Canning E.U."/>
        </authorList>
    </citation>
    <scope>NUCLEOTIDE SEQUENCE</scope>
</reference>
<evidence type="ECO:0000256" key="1">
    <source>
        <dbReference type="ARBA" id="ARBA00006460"/>
    </source>
</evidence>
<dbReference type="Gene3D" id="1.10.132.30">
    <property type="match status" value="1"/>
</dbReference>
<dbReference type="InterPro" id="IPR038120">
    <property type="entry name" value="Rpb1_funnel_sf"/>
</dbReference>
<comment type="function">
    <text evidence="7">DNA-dependent RNA polymerase catalyzes the transcription of DNA into RNA using the four ribonucleoside triphosphates as substrates.</text>
</comment>
<feature type="non-terminal residue" evidence="9">
    <location>
        <position position="982"/>
    </location>
</feature>
<accession>Q9BI28</accession>
<dbReference type="GO" id="GO:0003899">
    <property type="term" value="F:DNA-directed RNA polymerase activity"/>
    <property type="evidence" value="ECO:0007669"/>
    <property type="project" value="UniProtKB-EC"/>
</dbReference>
<keyword evidence="3 7" id="KW-0808">Transferase</keyword>
<dbReference type="Gene3D" id="2.40.40.20">
    <property type="match status" value="1"/>
</dbReference>
<dbReference type="SUPFAM" id="SSF64484">
    <property type="entry name" value="beta and beta-prime subunits of DNA dependent RNA-polymerase"/>
    <property type="match status" value="1"/>
</dbReference>
<keyword evidence="4 7" id="KW-0548">Nucleotidyltransferase</keyword>
<evidence type="ECO:0000313" key="9">
    <source>
        <dbReference type="EMBL" id="CAC33855.1"/>
    </source>
</evidence>
<dbReference type="Pfam" id="PF04983">
    <property type="entry name" value="RNA_pol_Rpb1_3"/>
    <property type="match status" value="1"/>
</dbReference>
<name>Q9BI28_9MICR</name>
<organism evidence="9">
    <name type="scientific">Cystosporogenes operophterae</name>
    <dbReference type="NCBI Taxonomy" id="136618"/>
    <lineage>
        <taxon>Eukaryota</taxon>
        <taxon>Fungi</taxon>
        <taxon>Fungi incertae sedis</taxon>
        <taxon>Microsporidia</taxon>
        <taxon>Glugeidae</taxon>
        <taxon>Cystosporogenes</taxon>
    </lineage>
</organism>
<feature type="domain" description="RNA polymerase N-terminal" evidence="8">
    <location>
        <begin position="128"/>
        <end position="427"/>
    </location>
</feature>